<dbReference type="AlphaFoldDB" id="A0A8B8AXL5"/>
<dbReference type="PROSITE" id="PS51257">
    <property type="entry name" value="PROKAR_LIPOPROTEIN"/>
    <property type="match status" value="1"/>
</dbReference>
<comment type="caution">
    <text evidence="4">Lacks conserved residue(s) required for the propagation of feature annotation.</text>
</comment>
<dbReference type="PANTHER" id="PTHR24033">
    <property type="entry name" value="EGF-LIKE DOMAIN-CONTAINING PROTEIN"/>
    <property type="match status" value="1"/>
</dbReference>
<keyword evidence="2" id="KW-0677">Repeat</keyword>
<evidence type="ECO:0000256" key="6">
    <source>
        <dbReference type="SAM" id="SignalP"/>
    </source>
</evidence>
<evidence type="ECO:0000313" key="8">
    <source>
        <dbReference type="Proteomes" id="UP000694844"/>
    </source>
</evidence>
<evidence type="ECO:0000256" key="4">
    <source>
        <dbReference type="PROSITE-ProRule" id="PRU00076"/>
    </source>
</evidence>
<dbReference type="RefSeq" id="XP_022295039.1">
    <property type="nucleotide sequence ID" value="XM_022439331.1"/>
</dbReference>
<dbReference type="SMART" id="SM00181">
    <property type="entry name" value="EGF"/>
    <property type="match status" value="5"/>
</dbReference>
<evidence type="ECO:0000256" key="1">
    <source>
        <dbReference type="ARBA" id="ARBA00022536"/>
    </source>
</evidence>
<dbReference type="PROSITE" id="PS00022">
    <property type="entry name" value="EGF_1"/>
    <property type="match status" value="1"/>
</dbReference>
<feature type="transmembrane region" description="Helical" evidence="5">
    <location>
        <begin position="205"/>
        <end position="235"/>
    </location>
</feature>
<dbReference type="Proteomes" id="UP000694844">
    <property type="component" value="Chromosome 7"/>
</dbReference>
<evidence type="ECO:0000256" key="3">
    <source>
        <dbReference type="ARBA" id="ARBA00023157"/>
    </source>
</evidence>
<dbReference type="KEGG" id="cvn:111105160"/>
<dbReference type="InterPro" id="IPR051830">
    <property type="entry name" value="NOTCH_homolog"/>
</dbReference>
<keyword evidence="5" id="KW-0812">Transmembrane</keyword>
<dbReference type="Gene3D" id="2.10.25.10">
    <property type="entry name" value="Laminin"/>
    <property type="match status" value="2"/>
</dbReference>
<accession>A0A8B8AXL5</accession>
<organism evidence="8 9">
    <name type="scientific">Crassostrea virginica</name>
    <name type="common">Eastern oyster</name>
    <dbReference type="NCBI Taxonomy" id="6565"/>
    <lineage>
        <taxon>Eukaryota</taxon>
        <taxon>Metazoa</taxon>
        <taxon>Spiralia</taxon>
        <taxon>Lophotrochozoa</taxon>
        <taxon>Mollusca</taxon>
        <taxon>Bivalvia</taxon>
        <taxon>Autobranchia</taxon>
        <taxon>Pteriomorphia</taxon>
        <taxon>Ostreida</taxon>
        <taxon>Ostreoidea</taxon>
        <taxon>Ostreidae</taxon>
        <taxon>Crassostrea</taxon>
    </lineage>
</organism>
<evidence type="ECO:0000259" key="7">
    <source>
        <dbReference type="PROSITE" id="PS50026"/>
    </source>
</evidence>
<keyword evidence="5" id="KW-1133">Transmembrane helix</keyword>
<dbReference type="InterPro" id="IPR000742">
    <property type="entry name" value="EGF"/>
</dbReference>
<protein>
    <submittedName>
        <fullName evidence="9">Multiple epidermal growth factor-like domains protein 10</fullName>
    </submittedName>
</protein>
<gene>
    <name evidence="9" type="primary">LOC111105160</name>
</gene>
<dbReference type="PANTHER" id="PTHR24033:SF151">
    <property type="entry name" value="NOTCH 2"/>
    <property type="match status" value="1"/>
</dbReference>
<feature type="domain" description="EGF-like" evidence="7">
    <location>
        <begin position="53"/>
        <end position="92"/>
    </location>
</feature>
<feature type="signal peptide" evidence="6">
    <location>
        <begin position="1"/>
        <end position="19"/>
    </location>
</feature>
<dbReference type="OrthoDB" id="5953235at2759"/>
<evidence type="ECO:0000256" key="2">
    <source>
        <dbReference type="ARBA" id="ARBA00022737"/>
    </source>
</evidence>
<dbReference type="Pfam" id="PF12661">
    <property type="entry name" value="hEGF"/>
    <property type="match status" value="2"/>
</dbReference>
<keyword evidence="1 4" id="KW-0245">EGF-like domain</keyword>
<keyword evidence="3 4" id="KW-1015">Disulfide bond</keyword>
<evidence type="ECO:0000313" key="9">
    <source>
        <dbReference type="RefSeq" id="XP_022295039.1"/>
    </source>
</evidence>
<evidence type="ECO:0000256" key="5">
    <source>
        <dbReference type="SAM" id="Phobius"/>
    </source>
</evidence>
<keyword evidence="6" id="KW-0732">Signal</keyword>
<keyword evidence="5" id="KW-0472">Membrane</keyword>
<dbReference type="GeneID" id="111105160"/>
<name>A0A8B8AXL5_CRAVI</name>
<feature type="chain" id="PRO_5034656339" evidence="6">
    <location>
        <begin position="20"/>
        <end position="252"/>
    </location>
</feature>
<feature type="domain" description="EGF-like" evidence="7">
    <location>
        <begin position="93"/>
        <end position="128"/>
    </location>
</feature>
<feature type="disulfide bond" evidence="4">
    <location>
        <begin position="118"/>
        <end position="127"/>
    </location>
</feature>
<sequence length="252" mass="27214">MRDFFFIEVLVLQALYVLAVSSFSCIVTPCQNGGSCLEGKCVCPEGYYGNGCQDECDGPDTCNNHGACLGIPRRCICDVGYQLTGFYGRNCEDSCDPRLNGTCGYAGTCTGTPKRCVCQAGFHGTWCAACTGDDHCKHGGTCGLDGSCICRKEIPEITGAHCEEVCERDLDCMNGGKCLPNKTCKCIKFDDGFRCVSSDADIPNIGFITFLLSVIVIKATMESCFTLFILFARVLQVKKATIVKRPGTLFGF</sequence>
<proteinExistence type="predicted"/>
<dbReference type="PROSITE" id="PS50026">
    <property type="entry name" value="EGF_3"/>
    <property type="match status" value="2"/>
</dbReference>
<dbReference type="InterPro" id="IPR013032">
    <property type="entry name" value="EGF-like_CS"/>
</dbReference>
<keyword evidence="8" id="KW-1185">Reference proteome</keyword>
<reference evidence="9" key="1">
    <citation type="submission" date="2025-08" db="UniProtKB">
        <authorList>
            <consortium name="RefSeq"/>
        </authorList>
    </citation>
    <scope>IDENTIFICATION</scope>
    <source>
        <tissue evidence="9">Whole sample</tissue>
    </source>
</reference>